<dbReference type="GO" id="GO:0022857">
    <property type="term" value="F:transmembrane transporter activity"/>
    <property type="evidence" value="ECO:0007669"/>
    <property type="project" value="InterPro"/>
</dbReference>
<keyword evidence="10" id="KW-1185">Reference proteome</keyword>
<dbReference type="Pfam" id="PF00083">
    <property type="entry name" value="Sugar_tr"/>
    <property type="match status" value="1"/>
</dbReference>
<dbReference type="InterPro" id="IPR011701">
    <property type="entry name" value="MFS"/>
</dbReference>
<feature type="transmembrane region" description="Helical" evidence="7">
    <location>
        <begin position="379"/>
        <end position="397"/>
    </location>
</feature>
<feature type="transmembrane region" description="Helical" evidence="7">
    <location>
        <begin position="153"/>
        <end position="175"/>
    </location>
</feature>
<accession>A0A177BET0</accession>
<feature type="transmembrane region" description="Helical" evidence="7">
    <location>
        <begin position="296"/>
        <end position="313"/>
    </location>
</feature>
<feature type="transmembrane region" description="Helical" evidence="7">
    <location>
        <begin position="437"/>
        <end position="457"/>
    </location>
</feature>
<evidence type="ECO:0000313" key="9">
    <source>
        <dbReference type="EMBL" id="OAF72203.1"/>
    </source>
</evidence>
<dbReference type="Proteomes" id="UP000078046">
    <property type="component" value="Unassembled WGS sequence"/>
</dbReference>
<keyword evidence="6 7" id="KW-0472">Membrane</keyword>
<dbReference type="InterPro" id="IPR005828">
    <property type="entry name" value="MFS_sugar_transport-like"/>
</dbReference>
<dbReference type="PANTHER" id="PTHR23511">
    <property type="entry name" value="SYNAPTIC VESICLE GLYCOPROTEIN 2"/>
    <property type="match status" value="1"/>
</dbReference>
<dbReference type="Gene3D" id="1.20.1250.20">
    <property type="entry name" value="MFS general substrate transporter like domains"/>
    <property type="match status" value="1"/>
</dbReference>
<feature type="transmembrane region" description="Helical" evidence="7">
    <location>
        <begin position="354"/>
        <end position="372"/>
    </location>
</feature>
<dbReference type="InterPro" id="IPR036259">
    <property type="entry name" value="MFS_trans_sf"/>
</dbReference>
<evidence type="ECO:0000256" key="1">
    <source>
        <dbReference type="ARBA" id="ARBA00004141"/>
    </source>
</evidence>
<evidence type="ECO:0000256" key="6">
    <source>
        <dbReference type="ARBA" id="ARBA00023136"/>
    </source>
</evidence>
<feature type="transmembrane region" description="Helical" evidence="7">
    <location>
        <begin position="403"/>
        <end position="425"/>
    </location>
</feature>
<evidence type="ECO:0000313" key="10">
    <source>
        <dbReference type="Proteomes" id="UP000078046"/>
    </source>
</evidence>
<proteinExistence type="inferred from homology"/>
<evidence type="ECO:0000256" key="7">
    <source>
        <dbReference type="SAM" id="Phobius"/>
    </source>
</evidence>
<reference evidence="9 10" key="1">
    <citation type="submission" date="2016-04" db="EMBL/GenBank/DDBJ databases">
        <title>The genome of Intoshia linei affirms orthonectids as highly simplified spiralians.</title>
        <authorList>
            <person name="Mikhailov K.V."/>
            <person name="Slusarev G.S."/>
            <person name="Nikitin M.A."/>
            <person name="Logacheva M.D."/>
            <person name="Penin A."/>
            <person name="Aleoshin V."/>
            <person name="Panchin Y.V."/>
        </authorList>
    </citation>
    <scope>NUCLEOTIDE SEQUENCE [LARGE SCALE GENOMIC DNA]</scope>
    <source>
        <strain evidence="9">Intl2013</strain>
        <tissue evidence="9">Whole animal</tissue>
    </source>
</reference>
<dbReference type="EMBL" id="LWCA01000001">
    <property type="protein sequence ID" value="OAF72203.1"/>
    <property type="molecule type" value="Genomic_DNA"/>
</dbReference>
<keyword evidence="5 7" id="KW-1133">Transmembrane helix</keyword>
<comment type="similarity">
    <text evidence="2">Belongs to the major facilitator superfamily.</text>
</comment>
<comment type="subcellular location">
    <subcellularLocation>
        <location evidence="1">Membrane</location>
        <topology evidence="1">Multi-pass membrane protein</topology>
    </subcellularLocation>
</comment>
<dbReference type="OrthoDB" id="4139357at2759"/>
<keyword evidence="4 7" id="KW-0812">Transmembrane</keyword>
<protein>
    <submittedName>
        <fullName evidence="9">Putative transporter SVOPL</fullName>
    </submittedName>
</protein>
<dbReference type="GO" id="GO:0016020">
    <property type="term" value="C:membrane"/>
    <property type="evidence" value="ECO:0007669"/>
    <property type="project" value="UniProtKB-SubCell"/>
</dbReference>
<evidence type="ECO:0000259" key="8">
    <source>
        <dbReference type="PROSITE" id="PS50850"/>
    </source>
</evidence>
<evidence type="ECO:0000256" key="4">
    <source>
        <dbReference type="ARBA" id="ARBA00022692"/>
    </source>
</evidence>
<feature type="transmembrane region" description="Helical" evidence="7">
    <location>
        <begin position="187"/>
        <end position="209"/>
    </location>
</feature>
<evidence type="ECO:0000256" key="5">
    <source>
        <dbReference type="ARBA" id="ARBA00022989"/>
    </source>
</evidence>
<dbReference type="PROSITE" id="PS50850">
    <property type="entry name" value="MFS"/>
    <property type="match status" value="1"/>
</dbReference>
<feature type="transmembrane region" description="Helical" evidence="7">
    <location>
        <begin position="463"/>
        <end position="486"/>
    </location>
</feature>
<gene>
    <name evidence="9" type="ORF">A3Q56_00019</name>
</gene>
<feature type="transmembrane region" description="Helical" evidence="7">
    <location>
        <begin position="98"/>
        <end position="121"/>
    </location>
</feature>
<sequence>MDSYSKLVDNNEPRVEILDNSSLMDTMDDAKETDNLFNQIPSKIEYTVEDAVEHIGFGKFQLWLIFVCGLFSATDALEMLLLSVLSPALRCDFKLTEVQVAFITTIVFVGMFSGSFLWGTISDKYGRLITMFVSSIWILYFGIGTAFSPNYYWMLILRGIVGFAFGGAIQSFTLISEYLPSKYRAKVLIIYSLMWAVGSLFEIGMASIIIPRWGWRVLVAVSALPMLLTSVCVWTLPESARFLVASGRHNQAYNVLNYIAYKNGKTLPSKNLISLVQIKKPNVMDLFRGDYLRTSLQVWFIWFLVAFSYYGMILGQSEILEFKHITRVHTETSPVHEISQCHCNSLSSSDYNSMVIATLGEFVAIPFNLFTIDWLGRKYTLMINFLIAGLAFLLILVSSNKMVLTFFVFLVRAFTSGLFNCIYIYTIEVYPTIVRSSGLGIGSSMARIGAMLTPFVSQVLLNYSLTAAISLYGVLCILCAVNAFYLKHETSGKKMKQTT</sequence>
<dbReference type="AlphaFoldDB" id="A0A177BET0"/>
<dbReference type="SUPFAM" id="SSF103473">
    <property type="entry name" value="MFS general substrate transporter"/>
    <property type="match status" value="1"/>
</dbReference>
<dbReference type="InterPro" id="IPR020846">
    <property type="entry name" value="MFS_dom"/>
</dbReference>
<dbReference type="Pfam" id="PF07690">
    <property type="entry name" value="MFS_1"/>
    <property type="match status" value="1"/>
</dbReference>
<comment type="caution">
    <text evidence="9">The sequence shown here is derived from an EMBL/GenBank/DDBJ whole genome shotgun (WGS) entry which is preliminary data.</text>
</comment>
<feature type="domain" description="Major facilitator superfamily (MFS) profile" evidence="8">
    <location>
        <begin position="64"/>
        <end position="491"/>
    </location>
</feature>
<evidence type="ECO:0000256" key="2">
    <source>
        <dbReference type="ARBA" id="ARBA00008335"/>
    </source>
</evidence>
<evidence type="ECO:0000256" key="3">
    <source>
        <dbReference type="ARBA" id="ARBA00022448"/>
    </source>
</evidence>
<keyword evidence="3" id="KW-0813">Transport</keyword>
<feature type="transmembrane region" description="Helical" evidence="7">
    <location>
        <begin position="215"/>
        <end position="236"/>
    </location>
</feature>
<name>A0A177BET0_9BILA</name>
<feature type="transmembrane region" description="Helical" evidence="7">
    <location>
        <begin position="128"/>
        <end position="147"/>
    </location>
</feature>
<organism evidence="9 10">
    <name type="scientific">Intoshia linei</name>
    <dbReference type="NCBI Taxonomy" id="1819745"/>
    <lineage>
        <taxon>Eukaryota</taxon>
        <taxon>Metazoa</taxon>
        <taxon>Spiralia</taxon>
        <taxon>Lophotrochozoa</taxon>
        <taxon>Mesozoa</taxon>
        <taxon>Orthonectida</taxon>
        <taxon>Rhopaluridae</taxon>
        <taxon>Intoshia</taxon>
    </lineage>
</organism>
<feature type="transmembrane region" description="Helical" evidence="7">
    <location>
        <begin position="62"/>
        <end position="86"/>
    </location>
</feature>
<dbReference type="PANTHER" id="PTHR23511:SF45">
    <property type="entry name" value="SVOP LIKE"/>
    <property type="match status" value="1"/>
</dbReference>